<evidence type="ECO:0000313" key="9">
    <source>
        <dbReference type="Proteomes" id="UP000239560"/>
    </source>
</evidence>
<dbReference type="GO" id="GO:0004497">
    <property type="term" value="F:monooxygenase activity"/>
    <property type="evidence" value="ECO:0007669"/>
    <property type="project" value="UniProtKB-KW"/>
</dbReference>
<dbReference type="AlphaFoldDB" id="A0A2T0A4P5"/>
<feature type="region of interest" description="Disordered" evidence="6">
    <location>
        <begin position="15"/>
        <end position="43"/>
    </location>
</feature>
<gene>
    <name evidence="8" type="ORF">AAT19DRAFT_15741</name>
</gene>
<keyword evidence="3" id="KW-0274">FAD</keyword>
<evidence type="ECO:0000256" key="5">
    <source>
        <dbReference type="ARBA" id="ARBA00023033"/>
    </source>
</evidence>
<sequence length="658" mass="72300">MAGFWDRVIRRRSSTQTVASSSTSLGRKSSKSSESSRPLSTSSFFSLERVSTNNNKRNSFQQPMVHTETTIEYEGDVSTANGLVLPILDATDESVAAAPSDPSSFMRTYDWPRAAQTRRSVDRPVQQNGSTLDESPAPSAREWEEKALPARRRSSAAPFGEWEDDRRLKVMVVGSGFAGLAAVSFAVHSLTARSLDGADTLAALQAIACARQGYSVTVVERGSGKSPHGDLLTLGSNCVRLLARWGLFTDLWQKSARGGWWLLKDYKGNDLEGKDLRDFPATYGAPLMQGHRAQYLGVLGIEARMLGVEFRTGTEVVEFNDSAKSPSIVTAKGETLFADCIVVADGVSSYARAYLAPELGESSTKLRSTESNTDTTDEGKMYSVHRGAMASDKLRANPLTSYFFDGCMRTFLGPDSHLKIAPLDNNQQVSFTYVSRSRYKASLSWRDRRPVAEVTERLKEEGWDPSVIEAVSAFRTCLNWAVEEDPPAKRWCTDGGKIVLLGDAVHALSPMSFQGASQAIEDGASLAVCLALAGGTSEGVPRALRTLEALRRPRVLEAQRRGTQQRKLWHGWYDNPSPANFDLLVAEAYDYDVEMHTLASFERVCQKVTDDKTFVVDPAHRKACMAKLGINGPAELASKAFMEDWSLAWERGGERPVR</sequence>
<accession>A0A2T0A4P5</accession>
<evidence type="ECO:0000256" key="1">
    <source>
        <dbReference type="ARBA" id="ARBA00007992"/>
    </source>
</evidence>
<dbReference type="GO" id="GO:0071949">
    <property type="term" value="F:FAD binding"/>
    <property type="evidence" value="ECO:0007669"/>
    <property type="project" value="InterPro"/>
</dbReference>
<keyword evidence="5" id="KW-0503">Monooxygenase</keyword>
<dbReference type="OrthoDB" id="9993796at2759"/>
<evidence type="ECO:0000256" key="2">
    <source>
        <dbReference type="ARBA" id="ARBA00022630"/>
    </source>
</evidence>
<evidence type="ECO:0000256" key="4">
    <source>
        <dbReference type="ARBA" id="ARBA00023002"/>
    </source>
</evidence>
<dbReference type="InterPro" id="IPR036188">
    <property type="entry name" value="FAD/NAD-bd_sf"/>
</dbReference>
<dbReference type="Pfam" id="PF01494">
    <property type="entry name" value="FAD_binding_3"/>
    <property type="match status" value="1"/>
</dbReference>
<dbReference type="SUPFAM" id="SSF51905">
    <property type="entry name" value="FAD/NAD(P)-binding domain"/>
    <property type="match status" value="1"/>
</dbReference>
<proteinExistence type="inferred from homology"/>
<dbReference type="PANTHER" id="PTHR13789:SF236">
    <property type="entry name" value="MONOOXYGENASE, PUTATIVE (AFU_ORTHOLOGUE AFUA_6G12060)-RELATED"/>
    <property type="match status" value="1"/>
</dbReference>
<protein>
    <recommendedName>
        <fullName evidence="7">FAD-binding domain-containing protein</fullName>
    </recommendedName>
</protein>
<dbReference type="Proteomes" id="UP000239560">
    <property type="component" value="Unassembled WGS sequence"/>
</dbReference>
<dbReference type="PRINTS" id="PR00420">
    <property type="entry name" value="RNGMNOXGNASE"/>
</dbReference>
<keyword evidence="4" id="KW-0560">Oxidoreductase</keyword>
<reference evidence="8 9" key="1">
    <citation type="journal article" date="2018" name="Elife">
        <title>Functional genomics of lipid metabolism in the oleaginous yeast Rhodosporidium toruloides.</title>
        <authorList>
            <person name="Coradetti S.T."/>
            <person name="Pinel D."/>
            <person name="Geiselman G."/>
            <person name="Ito M."/>
            <person name="Mondo S."/>
            <person name="Reilly M.C."/>
            <person name="Cheng Y.F."/>
            <person name="Bauer S."/>
            <person name="Grigoriev I."/>
            <person name="Gladden J.M."/>
            <person name="Simmons B.A."/>
            <person name="Brem R."/>
            <person name="Arkin A.P."/>
            <person name="Skerker J.M."/>
        </authorList>
    </citation>
    <scope>NUCLEOTIDE SEQUENCE [LARGE SCALE GENOMIC DNA]</scope>
    <source>
        <strain evidence="8 9">NBRC 0880</strain>
    </source>
</reference>
<evidence type="ECO:0000259" key="7">
    <source>
        <dbReference type="Pfam" id="PF01494"/>
    </source>
</evidence>
<organism evidence="8 9">
    <name type="scientific">Rhodotorula toruloides</name>
    <name type="common">Yeast</name>
    <name type="synonym">Rhodosporidium toruloides</name>
    <dbReference type="NCBI Taxonomy" id="5286"/>
    <lineage>
        <taxon>Eukaryota</taxon>
        <taxon>Fungi</taxon>
        <taxon>Dikarya</taxon>
        <taxon>Basidiomycota</taxon>
        <taxon>Pucciniomycotina</taxon>
        <taxon>Microbotryomycetes</taxon>
        <taxon>Sporidiobolales</taxon>
        <taxon>Sporidiobolaceae</taxon>
        <taxon>Rhodotorula</taxon>
    </lineage>
</organism>
<evidence type="ECO:0000313" key="8">
    <source>
        <dbReference type="EMBL" id="PRQ72988.1"/>
    </source>
</evidence>
<dbReference type="EMBL" id="LCTV02000008">
    <property type="protein sequence ID" value="PRQ72988.1"/>
    <property type="molecule type" value="Genomic_DNA"/>
</dbReference>
<feature type="region of interest" description="Disordered" evidence="6">
    <location>
        <begin position="117"/>
        <end position="156"/>
    </location>
</feature>
<dbReference type="Gene3D" id="3.50.50.60">
    <property type="entry name" value="FAD/NAD(P)-binding domain"/>
    <property type="match status" value="1"/>
</dbReference>
<evidence type="ECO:0000256" key="3">
    <source>
        <dbReference type="ARBA" id="ARBA00022827"/>
    </source>
</evidence>
<keyword evidence="2" id="KW-0285">Flavoprotein</keyword>
<dbReference type="InterPro" id="IPR050493">
    <property type="entry name" value="FAD-dep_Monooxygenase_BioMet"/>
</dbReference>
<dbReference type="InterPro" id="IPR002938">
    <property type="entry name" value="FAD-bd"/>
</dbReference>
<comment type="caution">
    <text evidence="8">The sequence shown here is derived from an EMBL/GenBank/DDBJ whole genome shotgun (WGS) entry which is preliminary data.</text>
</comment>
<comment type="similarity">
    <text evidence="1">Belongs to the paxM FAD-dependent monooxygenase family.</text>
</comment>
<dbReference type="PANTHER" id="PTHR13789">
    <property type="entry name" value="MONOOXYGENASE"/>
    <property type="match status" value="1"/>
</dbReference>
<name>A0A2T0A4P5_RHOTO</name>
<feature type="domain" description="FAD-binding" evidence="7">
    <location>
        <begin position="209"/>
        <end position="556"/>
    </location>
</feature>
<evidence type="ECO:0000256" key="6">
    <source>
        <dbReference type="SAM" id="MobiDB-lite"/>
    </source>
</evidence>